<sequence length="260" mass="29778">MNISSWSLEQFHSHFSSEDACILYLYQSKWPTGFCCPRCDHRHAYITTTRRLPLYECSNCRHQVSLLAGTIMEGSRTQLCKWLLAIFLVSRTHIGTTATELSQLIKVTYKTAWLILQKIRTSIQQADNHCPLTGSILINSAIYGRPFNPTVHRHPQEQLLLIGSSIDQAAISTMIKIKHVIPNQPHTKHITKSDTYSFQQKHIDPMVETIELVTGFYTSKKQRPLLEFAKQVSTWLSTTFTVSDLNIFKRIWTNSAIVSI</sequence>
<name>A0ABU1P306_9BACL</name>
<feature type="domain" description="Transposase zinc-ribbon" evidence="1">
    <location>
        <begin position="17"/>
        <end position="63"/>
    </location>
</feature>
<dbReference type="InterPro" id="IPR024442">
    <property type="entry name" value="Transposase_Zn_ribbon"/>
</dbReference>
<reference evidence="2 3" key="1">
    <citation type="submission" date="2023-07" db="EMBL/GenBank/DDBJ databases">
        <title>Sorghum-associated microbial communities from plants grown in Nebraska, USA.</title>
        <authorList>
            <person name="Schachtman D."/>
        </authorList>
    </citation>
    <scope>NUCLEOTIDE SEQUENCE [LARGE SCALE GENOMIC DNA]</scope>
    <source>
        <strain evidence="2 3">CC258</strain>
    </source>
</reference>
<keyword evidence="3" id="KW-1185">Reference proteome</keyword>
<comment type="caution">
    <text evidence="2">The sequence shown here is derived from an EMBL/GenBank/DDBJ whole genome shotgun (WGS) entry which is preliminary data.</text>
</comment>
<evidence type="ECO:0000313" key="3">
    <source>
        <dbReference type="Proteomes" id="UP001267290"/>
    </source>
</evidence>
<gene>
    <name evidence="2" type="ORF">J2736_005333</name>
</gene>
<evidence type="ECO:0000313" key="2">
    <source>
        <dbReference type="EMBL" id="MDR6554118.1"/>
    </source>
</evidence>
<dbReference type="EMBL" id="JAVDSB010000014">
    <property type="protein sequence ID" value="MDR6554118.1"/>
    <property type="molecule type" value="Genomic_DNA"/>
</dbReference>
<protein>
    <submittedName>
        <fullName evidence="2">Transposase-like protein</fullName>
    </submittedName>
</protein>
<dbReference type="Proteomes" id="UP001267290">
    <property type="component" value="Unassembled WGS sequence"/>
</dbReference>
<organism evidence="2 3">
    <name type="scientific">Paenibacillus qinlingensis</name>
    <dbReference type="NCBI Taxonomy" id="1837343"/>
    <lineage>
        <taxon>Bacteria</taxon>
        <taxon>Bacillati</taxon>
        <taxon>Bacillota</taxon>
        <taxon>Bacilli</taxon>
        <taxon>Bacillales</taxon>
        <taxon>Paenibacillaceae</taxon>
        <taxon>Paenibacillus</taxon>
    </lineage>
</organism>
<proteinExistence type="predicted"/>
<evidence type="ECO:0000259" key="1">
    <source>
        <dbReference type="Pfam" id="PF12760"/>
    </source>
</evidence>
<dbReference type="Pfam" id="PF12760">
    <property type="entry name" value="Zn_ribbon_IS1595"/>
    <property type="match status" value="1"/>
</dbReference>
<accession>A0ABU1P306</accession>